<evidence type="ECO:0000313" key="2">
    <source>
        <dbReference type="EMBL" id="VDP50269.1"/>
    </source>
</evidence>
<evidence type="ECO:0000256" key="1">
    <source>
        <dbReference type="SAM" id="MobiDB-lite"/>
    </source>
</evidence>
<proteinExistence type="predicted"/>
<protein>
    <submittedName>
        <fullName evidence="4">Transmembrane protein</fullName>
    </submittedName>
</protein>
<dbReference type="WBParaSite" id="SCUD_0001284201-mRNA-1">
    <property type="protein sequence ID" value="SCUD_0001284201-mRNA-1"/>
    <property type="gene ID" value="SCUD_0001284201"/>
</dbReference>
<evidence type="ECO:0000313" key="4">
    <source>
        <dbReference type="WBParaSite" id="SCUD_0001284201-mRNA-1"/>
    </source>
</evidence>
<feature type="compositionally biased region" description="Polar residues" evidence="1">
    <location>
        <begin position="72"/>
        <end position="81"/>
    </location>
</feature>
<reference evidence="4" key="1">
    <citation type="submission" date="2016-06" db="UniProtKB">
        <authorList>
            <consortium name="WormBaseParasite"/>
        </authorList>
    </citation>
    <scope>IDENTIFICATION</scope>
</reference>
<evidence type="ECO:0000313" key="3">
    <source>
        <dbReference type="Proteomes" id="UP000279833"/>
    </source>
</evidence>
<gene>
    <name evidence="2" type="ORF">SCUD_LOCUS12839</name>
</gene>
<dbReference type="AlphaFoldDB" id="A0A183KCU9"/>
<dbReference type="STRING" id="6186.A0A183KCU9"/>
<reference evidence="2 3" key="2">
    <citation type="submission" date="2018-11" db="EMBL/GenBank/DDBJ databases">
        <authorList>
            <consortium name="Pathogen Informatics"/>
        </authorList>
    </citation>
    <scope>NUCLEOTIDE SEQUENCE [LARGE SCALE GENOMIC DNA]</scope>
    <source>
        <strain evidence="2">Dakar</strain>
        <strain evidence="3">Dakar, Senegal</strain>
    </source>
</reference>
<organism evidence="4">
    <name type="scientific">Schistosoma curassoni</name>
    <dbReference type="NCBI Taxonomy" id="6186"/>
    <lineage>
        <taxon>Eukaryota</taxon>
        <taxon>Metazoa</taxon>
        <taxon>Spiralia</taxon>
        <taxon>Lophotrochozoa</taxon>
        <taxon>Platyhelminthes</taxon>
        <taxon>Trematoda</taxon>
        <taxon>Digenea</taxon>
        <taxon>Strigeidida</taxon>
        <taxon>Schistosomatoidea</taxon>
        <taxon>Schistosomatidae</taxon>
        <taxon>Schistosoma</taxon>
    </lineage>
</organism>
<keyword evidence="3" id="KW-1185">Reference proteome</keyword>
<dbReference type="EMBL" id="UZAK01035412">
    <property type="protein sequence ID" value="VDP50269.1"/>
    <property type="molecule type" value="Genomic_DNA"/>
</dbReference>
<dbReference type="Proteomes" id="UP000279833">
    <property type="component" value="Unassembled WGS sequence"/>
</dbReference>
<accession>A0A183KCU9</accession>
<sequence>MQDFFCHHKIIDYTNLDKSSSVKPVKSKKTLFQRTRTFTFSGISVAEENLSFNNPTSSNAYSLSMGALTNGTSRSTNTHIENNVEDGESTQTAPATTTSGLLSISSTSLGYSRAPALSEPSVARNITNNSIEESIENQVSSHNLSGPFVVNSNQLVPLFTNLPKHRFSTEAKRRQREILKQQSKYGLYQQNHSDIFDTDDECDNDDTSSEAAVEALNSAAKAGEAWLTNELGQFLIVPVLKEGKKRISLSPAKSWFNFFHSSNTEKDDKQTSSVQSENVRNANHSSLLNLTNNDTSVTDIDSESSTEPVSIWRFAAVSAGFMTCASIFGLALILEAEVHSPIMATIRGHPWFLDFDSRFYRPMRSALLGFWRR</sequence>
<name>A0A183KCU9_9TREM</name>
<feature type="region of interest" description="Disordered" evidence="1">
    <location>
        <begin position="72"/>
        <end position="97"/>
    </location>
</feature>